<dbReference type="EMBL" id="LGRX02011982">
    <property type="protein sequence ID" value="KAK3268168.1"/>
    <property type="molecule type" value="Genomic_DNA"/>
</dbReference>
<dbReference type="GO" id="GO:0005789">
    <property type="term" value="C:endoplasmic reticulum membrane"/>
    <property type="evidence" value="ECO:0007669"/>
    <property type="project" value="UniProtKB-SubCell"/>
</dbReference>
<evidence type="ECO:0000256" key="4">
    <source>
        <dbReference type="ARBA" id="ARBA00022516"/>
    </source>
</evidence>
<gene>
    <name evidence="18" type="ORF">CYMTET_23313</name>
    <name evidence="17" type="ORF">CYMTET_31881</name>
</gene>
<evidence type="ECO:0000256" key="6">
    <source>
        <dbReference type="ARBA" id="ARBA00022679"/>
    </source>
</evidence>
<keyword evidence="19" id="KW-1185">Reference proteome</keyword>
<dbReference type="PROSITE" id="PS50244">
    <property type="entry name" value="S5A_REDUCTASE"/>
    <property type="match status" value="1"/>
</dbReference>
<feature type="transmembrane region" description="Helical" evidence="16">
    <location>
        <begin position="70"/>
        <end position="91"/>
    </location>
</feature>
<evidence type="ECO:0000313" key="17">
    <source>
        <dbReference type="EMBL" id="KAK3259110.1"/>
    </source>
</evidence>
<accession>A0AAE0FYJ5</accession>
<comment type="caution">
    <text evidence="18">The sequence shown here is derived from an EMBL/GenBank/DDBJ whole genome shotgun (WGS) entry which is preliminary data.</text>
</comment>
<dbReference type="Proteomes" id="UP001190700">
    <property type="component" value="Unassembled WGS sequence"/>
</dbReference>
<keyword evidence="4" id="KW-0444">Lipid biosynthesis</keyword>
<comment type="pathway">
    <text evidence="3">Lipid metabolism.</text>
</comment>
<dbReference type="Pfam" id="PF04191">
    <property type="entry name" value="PEMT"/>
    <property type="match status" value="1"/>
</dbReference>
<dbReference type="GO" id="GO:0006656">
    <property type="term" value="P:phosphatidylcholine biosynthetic process"/>
    <property type="evidence" value="ECO:0007669"/>
    <property type="project" value="InterPro"/>
</dbReference>
<keyword evidence="9" id="KW-0256">Endoplasmic reticulum</keyword>
<feature type="transmembrane region" description="Helical" evidence="16">
    <location>
        <begin position="97"/>
        <end position="118"/>
    </location>
</feature>
<evidence type="ECO:0000256" key="1">
    <source>
        <dbReference type="ARBA" id="ARBA00004477"/>
    </source>
</evidence>
<evidence type="ECO:0000256" key="3">
    <source>
        <dbReference type="ARBA" id="ARBA00005189"/>
    </source>
</evidence>
<evidence type="ECO:0000313" key="19">
    <source>
        <dbReference type="Proteomes" id="UP001190700"/>
    </source>
</evidence>
<evidence type="ECO:0000256" key="5">
    <source>
        <dbReference type="ARBA" id="ARBA00022603"/>
    </source>
</evidence>
<name>A0AAE0FYJ5_9CHLO</name>
<dbReference type="AlphaFoldDB" id="A0AAE0FYJ5"/>
<keyword evidence="6" id="KW-0808">Transferase</keyword>
<dbReference type="GO" id="GO:0032259">
    <property type="term" value="P:methylation"/>
    <property type="evidence" value="ECO:0007669"/>
    <property type="project" value="UniProtKB-KW"/>
</dbReference>
<dbReference type="PANTHER" id="PTHR15458:SF5">
    <property type="entry name" value="PHOSPHATIDYLETHANOLAMINE N-METHYLTRANSFERASE"/>
    <property type="match status" value="1"/>
</dbReference>
<evidence type="ECO:0000256" key="13">
    <source>
        <dbReference type="ARBA" id="ARBA00023209"/>
    </source>
</evidence>
<evidence type="ECO:0000256" key="16">
    <source>
        <dbReference type="SAM" id="Phobius"/>
    </source>
</evidence>
<dbReference type="InterPro" id="IPR024960">
    <property type="entry name" value="PEMT/MFAP"/>
</dbReference>
<dbReference type="GO" id="GO:0000773">
    <property type="term" value="F:phosphatidyl-N-methylethanolamine N-methyltransferase activity"/>
    <property type="evidence" value="ECO:0007669"/>
    <property type="project" value="UniProtKB-EC"/>
</dbReference>
<evidence type="ECO:0000256" key="11">
    <source>
        <dbReference type="ARBA" id="ARBA00023098"/>
    </source>
</evidence>
<evidence type="ECO:0000256" key="14">
    <source>
        <dbReference type="ARBA" id="ARBA00023264"/>
    </source>
</evidence>
<keyword evidence="13" id="KW-0594">Phospholipid biosynthesis</keyword>
<dbReference type="InterPro" id="IPR007318">
    <property type="entry name" value="Phopholipid_MeTrfase"/>
</dbReference>
<evidence type="ECO:0000256" key="2">
    <source>
        <dbReference type="ARBA" id="ARBA00004969"/>
    </source>
</evidence>
<evidence type="ECO:0000256" key="7">
    <source>
        <dbReference type="ARBA" id="ARBA00022691"/>
    </source>
</evidence>
<keyword evidence="10 16" id="KW-1133">Transmembrane helix</keyword>
<keyword evidence="14" id="KW-1208">Phospholipid metabolism</keyword>
<evidence type="ECO:0000256" key="8">
    <source>
        <dbReference type="ARBA" id="ARBA00022692"/>
    </source>
</evidence>
<sequence>MSGTMLDQELLHLKTAFSAGLTLNFLSDHKFWLIVGVLSVPHWLYAYLWLRPEDIKAALGGGKSHPVYKFAYIAWVIKIIQLTSLAIWYMAVGVPSVSTFGYVQLAVGFALFAFGQFLNMSMVKAIGVKGVYYGTRLGLNIPWCTDFPFNVFDHPQYIGSVLSYWGMFLMPMTATHAQQGLVALFAVPPLFYSISGSATK</sequence>
<feature type="transmembrane region" description="Helical" evidence="16">
    <location>
        <begin position="31"/>
        <end position="50"/>
    </location>
</feature>
<comment type="pathway">
    <text evidence="2">Phospholipid metabolism; phosphatidylcholine biosynthesis.</text>
</comment>
<dbReference type="EMBL" id="LGRX02018982">
    <property type="protein sequence ID" value="KAK3259110.1"/>
    <property type="molecule type" value="Genomic_DNA"/>
</dbReference>
<keyword evidence="7" id="KW-0949">S-adenosyl-L-methionine</keyword>
<evidence type="ECO:0000313" key="18">
    <source>
        <dbReference type="EMBL" id="KAK3268168.1"/>
    </source>
</evidence>
<evidence type="ECO:0000256" key="10">
    <source>
        <dbReference type="ARBA" id="ARBA00022989"/>
    </source>
</evidence>
<evidence type="ECO:0000256" key="15">
    <source>
        <dbReference type="ARBA" id="ARBA00034137"/>
    </source>
</evidence>
<reference evidence="18 19" key="1">
    <citation type="journal article" date="2015" name="Genome Biol. Evol.">
        <title>Comparative Genomics of a Bacterivorous Green Alga Reveals Evolutionary Causalities and Consequences of Phago-Mixotrophic Mode of Nutrition.</title>
        <authorList>
            <person name="Burns J.A."/>
            <person name="Paasch A."/>
            <person name="Narechania A."/>
            <person name="Kim E."/>
        </authorList>
    </citation>
    <scope>NUCLEOTIDE SEQUENCE [LARGE SCALE GENOMIC DNA]</scope>
    <source>
        <strain evidence="18">PLY_AMNH</strain>
    </source>
</reference>
<organism evidence="18 19">
    <name type="scientific">Cymbomonas tetramitiformis</name>
    <dbReference type="NCBI Taxonomy" id="36881"/>
    <lineage>
        <taxon>Eukaryota</taxon>
        <taxon>Viridiplantae</taxon>
        <taxon>Chlorophyta</taxon>
        <taxon>Pyramimonadophyceae</taxon>
        <taxon>Pyramimonadales</taxon>
        <taxon>Pyramimonadaceae</taxon>
        <taxon>Cymbomonas</taxon>
    </lineage>
</organism>
<evidence type="ECO:0000256" key="9">
    <source>
        <dbReference type="ARBA" id="ARBA00022824"/>
    </source>
</evidence>
<keyword evidence="5" id="KW-0489">Methyltransferase</keyword>
<dbReference type="PANTHER" id="PTHR15458">
    <property type="entry name" value="PHOSPHATIDYLETHANOLAMINE N-METHYLTRANSFERASE"/>
    <property type="match status" value="1"/>
</dbReference>
<dbReference type="EC" id="2.1.1.71" evidence="15"/>
<keyword evidence="11" id="KW-0443">Lipid metabolism</keyword>
<evidence type="ECO:0000256" key="12">
    <source>
        <dbReference type="ARBA" id="ARBA00023136"/>
    </source>
</evidence>
<protein>
    <recommendedName>
        <fullName evidence="15">phosphatidyl-N-methylethanolamine N-methyltransferase</fullName>
        <ecNumber evidence="15">2.1.1.71</ecNumber>
    </recommendedName>
</protein>
<comment type="subcellular location">
    <subcellularLocation>
        <location evidence="1">Endoplasmic reticulum membrane</location>
        <topology evidence="1">Multi-pass membrane protein</topology>
    </subcellularLocation>
</comment>
<reference evidence="18" key="2">
    <citation type="submission" date="2023-06" db="EMBL/GenBank/DDBJ databases">
        <title>Long-read-based genome assembly of the green algal bacterivore Cymbomonas tetramitiformis.</title>
        <authorList>
            <person name="Gyaltshen Y."/>
            <person name="Rozenberg A."/>
            <person name="Paasch A."/>
            <person name="Burns J.A."/>
            <person name="Warring S."/>
            <person name="Larson R."/>
            <person name="Maurer-Alcala X."/>
            <person name="Dacks J."/>
            <person name="Kim E."/>
        </authorList>
    </citation>
    <scope>NUCLEOTIDE SEQUENCE</scope>
    <source>
        <strain evidence="18">PLY_AMNH</strain>
    </source>
</reference>
<keyword evidence="8 16" id="KW-0812">Transmembrane</keyword>
<proteinExistence type="predicted"/>
<keyword evidence="12 16" id="KW-0472">Membrane</keyword>